<feature type="compositionally biased region" description="Polar residues" evidence="1">
    <location>
        <begin position="10"/>
        <end position="26"/>
    </location>
</feature>
<protein>
    <recommendedName>
        <fullName evidence="3">DUF7729 domain-containing protein</fullName>
    </recommendedName>
</protein>
<gene>
    <name evidence="4" type="ORF">N0V89_002126</name>
</gene>
<dbReference type="Pfam" id="PF24855">
    <property type="entry name" value="DUF7729"/>
    <property type="match status" value="1"/>
</dbReference>
<dbReference type="GeneID" id="80905656"/>
<evidence type="ECO:0000313" key="5">
    <source>
        <dbReference type="Proteomes" id="UP001140513"/>
    </source>
</evidence>
<feature type="domain" description="DUF7729" evidence="3">
    <location>
        <begin position="33"/>
        <end position="238"/>
    </location>
</feature>
<dbReference type="Proteomes" id="UP001140513">
    <property type="component" value="Unassembled WGS sequence"/>
</dbReference>
<evidence type="ECO:0000313" key="4">
    <source>
        <dbReference type="EMBL" id="KAJ4357550.1"/>
    </source>
</evidence>
<evidence type="ECO:0000256" key="1">
    <source>
        <dbReference type="SAM" id="MobiDB-lite"/>
    </source>
</evidence>
<comment type="caution">
    <text evidence="4">The sequence shown here is derived from an EMBL/GenBank/DDBJ whole genome shotgun (WGS) entry which is preliminary data.</text>
</comment>
<proteinExistence type="predicted"/>
<keyword evidence="2" id="KW-0472">Membrane</keyword>
<accession>A0A9W8XR35</accession>
<organism evidence="4 5">
    <name type="scientific">Didymosphaeria variabile</name>
    <dbReference type="NCBI Taxonomy" id="1932322"/>
    <lineage>
        <taxon>Eukaryota</taxon>
        <taxon>Fungi</taxon>
        <taxon>Dikarya</taxon>
        <taxon>Ascomycota</taxon>
        <taxon>Pezizomycotina</taxon>
        <taxon>Dothideomycetes</taxon>
        <taxon>Pleosporomycetidae</taxon>
        <taxon>Pleosporales</taxon>
        <taxon>Massarineae</taxon>
        <taxon>Didymosphaeriaceae</taxon>
        <taxon>Didymosphaeria</taxon>
    </lineage>
</organism>
<keyword evidence="2" id="KW-1133">Transmembrane helix</keyword>
<evidence type="ECO:0000259" key="3">
    <source>
        <dbReference type="Pfam" id="PF24855"/>
    </source>
</evidence>
<name>A0A9W8XR35_9PLEO</name>
<sequence>MPPAYHGDATKTTTAPPSKRSIQTDPKASGDFQIPTAFDSALSNNFTNSCATFFKTMLTSETVTGCHPFSLMLRTSNSLFKASKSFVRITQTLETMCAANSTQCTVGMNDLARQLLTNDACKTDYDNNNPQVVQAYNGLISYEPMYSASCLKDDDGDYCYANAVTNTTSEGVDAIPYYLPLGVPMHSGARPTCNSCLQDEMAIFSQYAANATQPVSQTYSSAADTISMYCGTAFVNVTAAPLKGAASTSTVAFTPTISLLIMFFFFLFQ</sequence>
<feature type="region of interest" description="Disordered" evidence="1">
    <location>
        <begin position="1"/>
        <end position="30"/>
    </location>
</feature>
<dbReference type="PANTHER" id="PTHR39460:SF1">
    <property type="entry name" value="C6 TRANSCRIPTION FACTOR"/>
    <property type="match status" value="1"/>
</dbReference>
<dbReference type="PANTHER" id="PTHR39460">
    <property type="entry name" value="EXPRESSED PROTEIN"/>
    <property type="match status" value="1"/>
</dbReference>
<evidence type="ECO:0000256" key="2">
    <source>
        <dbReference type="SAM" id="Phobius"/>
    </source>
</evidence>
<dbReference type="RefSeq" id="XP_056074409.1">
    <property type="nucleotide sequence ID" value="XM_056210936.1"/>
</dbReference>
<feature type="transmembrane region" description="Helical" evidence="2">
    <location>
        <begin position="251"/>
        <end position="268"/>
    </location>
</feature>
<dbReference type="EMBL" id="JAPEUX010000002">
    <property type="protein sequence ID" value="KAJ4357550.1"/>
    <property type="molecule type" value="Genomic_DNA"/>
</dbReference>
<keyword evidence="2" id="KW-0812">Transmembrane</keyword>
<keyword evidence="5" id="KW-1185">Reference proteome</keyword>
<dbReference type="InterPro" id="IPR056146">
    <property type="entry name" value="DUF7729"/>
</dbReference>
<reference evidence="4" key="1">
    <citation type="submission" date="2022-10" db="EMBL/GenBank/DDBJ databases">
        <title>Tapping the CABI collections for fungal endophytes: first genome assemblies for Collariella, Neodidymelliopsis, Ascochyta clinopodiicola, Didymella pomorum, Didymosphaeria variabile, Neocosmospora piperis and Neocucurbitaria cava.</title>
        <authorList>
            <person name="Hill R."/>
        </authorList>
    </citation>
    <scope>NUCLEOTIDE SEQUENCE</scope>
    <source>
        <strain evidence="4">IMI 356815</strain>
    </source>
</reference>
<dbReference type="OrthoDB" id="2564812at2759"/>
<dbReference type="AlphaFoldDB" id="A0A9W8XR35"/>